<evidence type="ECO:0000313" key="3">
    <source>
        <dbReference type="Proteomes" id="UP000308802"/>
    </source>
</evidence>
<feature type="region of interest" description="Disordered" evidence="1">
    <location>
        <begin position="801"/>
        <end position="838"/>
    </location>
</feature>
<accession>A0A4S9A148</accession>
<reference evidence="2 3" key="1">
    <citation type="submission" date="2018-10" db="EMBL/GenBank/DDBJ databases">
        <title>Fifty Aureobasidium pullulans genomes reveal a recombining polyextremotolerant generalist.</title>
        <authorList>
            <person name="Gostincar C."/>
            <person name="Turk M."/>
            <person name="Zajc J."/>
            <person name="Gunde-Cimerman N."/>
        </authorList>
    </citation>
    <scope>NUCLEOTIDE SEQUENCE [LARGE SCALE GENOMIC DNA]</scope>
    <source>
        <strain evidence="2 3">EXF-10659</strain>
    </source>
</reference>
<feature type="compositionally biased region" description="Polar residues" evidence="1">
    <location>
        <begin position="743"/>
        <end position="757"/>
    </location>
</feature>
<feature type="compositionally biased region" description="Basic and acidic residues" evidence="1">
    <location>
        <begin position="426"/>
        <end position="436"/>
    </location>
</feature>
<feature type="region of interest" description="Disordered" evidence="1">
    <location>
        <begin position="709"/>
        <end position="765"/>
    </location>
</feature>
<feature type="region of interest" description="Disordered" evidence="1">
    <location>
        <begin position="105"/>
        <end position="173"/>
    </location>
</feature>
<dbReference type="EMBL" id="QZAO01000226">
    <property type="protein sequence ID" value="THW72463.1"/>
    <property type="molecule type" value="Genomic_DNA"/>
</dbReference>
<feature type="region of interest" description="Disordered" evidence="1">
    <location>
        <begin position="898"/>
        <end position="922"/>
    </location>
</feature>
<evidence type="ECO:0000256" key="1">
    <source>
        <dbReference type="SAM" id="MobiDB-lite"/>
    </source>
</evidence>
<feature type="compositionally biased region" description="Polar residues" evidence="1">
    <location>
        <begin position="437"/>
        <end position="454"/>
    </location>
</feature>
<proteinExistence type="predicted"/>
<dbReference type="AlphaFoldDB" id="A0A4S9A148"/>
<feature type="compositionally biased region" description="Low complexity" evidence="1">
    <location>
        <begin position="122"/>
        <end position="143"/>
    </location>
</feature>
<feature type="region of interest" description="Disordered" evidence="1">
    <location>
        <begin position="395"/>
        <end position="454"/>
    </location>
</feature>
<feature type="compositionally biased region" description="Low complexity" evidence="1">
    <location>
        <begin position="818"/>
        <end position="838"/>
    </location>
</feature>
<feature type="compositionally biased region" description="Basic and acidic residues" evidence="1">
    <location>
        <begin position="898"/>
        <end position="908"/>
    </location>
</feature>
<comment type="caution">
    <text evidence="2">The sequence shown here is derived from an EMBL/GenBank/DDBJ whole genome shotgun (WGS) entry which is preliminary data.</text>
</comment>
<dbReference type="Proteomes" id="UP000308802">
    <property type="component" value="Unassembled WGS sequence"/>
</dbReference>
<protein>
    <submittedName>
        <fullName evidence="2">Uncharacterized protein</fullName>
    </submittedName>
</protein>
<gene>
    <name evidence="2" type="ORF">D6D19_06494</name>
</gene>
<evidence type="ECO:0000313" key="2">
    <source>
        <dbReference type="EMBL" id="THW72463.1"/>
    </source>
</evidence>
<sequence>MDDDHFYSSLQELKHQLDLMNKRTALFLQQHSLQNPSPNMSPPETSLLYPSIFDRRPVDKPQIVPMQQFDQKLHALEVQQKAMAEDLADRFTDMGNELDSLSEQVNQMHSGKPQFTPPESPTPSTSPASPTPSITPNSPTPSTLSLHDPLNLKASPLDTSTMSRPPATVADLGGNFYPNRHHATPGDMQYISDASIFVGRVNRALRTKSIQNLEYYLKGSALRWFHIGLSLDGSHSYDDDKGQMDLTKFCESLIYLFGIPGFVAEESHEQARYLIMASMRSNILEEYAFPALEALRRQTTLGQPDVDANAALRKAVLKYNKDHPMLSVDLDILSGQDVLVDLARLRQQELDIRREGTSLTLKKLHDPKAMSGQVAPDASNKSTLVHEFLSTSKDAAKVDHEDVPTQRPSSVNDKLLPRFQINKQSRSNDQEGKVDTRSVSQDGHQQQPRCTQSVSRACKTEKFTRCQTQKFTHKTKRSPRTVVQPGTFWSNSDSTKSGTPVHGEIDSGTSRPSDIPSQGMFTFPCFAADPCPTPPHTLCPPPPSELNLTPDVNRRLKELQGTTSHDASDSKEEVQGLEIPTYGRAKPLVPKQGPVAPVTVDKSHMMYQHPVSHLPDDPTDFMESFASAKNSSYRGYPQLNTTYYAPETAVDCFSGYPRLRFGPPVQHPLVHPTAYRPSEGLFAYSHPRPAQRKPRNLPSVIPVDYHTLYPGLPGPPPQSTNALPPIEKPYRPHYNHMHGRDPTSATSTQAKNYSQLRSLHDDASGGSSGYGYPLFSSVPSGFMTPKEDTEMIKDMEIEIENPTTTRPTGSGSDVPANAQAEAPAEGSPAESATPAPKAAASKSWADLMRSKNSAVAAGATASAIAYSYSIDKGVKMEDKDDEMPFRLSRDVRFRAVTADHRGESERGNDTITNEGVNEEKIR</sequence>
<name>A0A4S9A148_AURPU</name>
<feature type="region of interest" description="Disordered" evidence="1">
    <location>
        <begin position="468"/>
        <end position="512"/>
    </location>
</feature>
<feature type="compositionally biased region" description="Polar residues" evidence="1">
    <location>
        <begin position="801"/>
        <end position="811"/>
    </location>
</feature>
<organism evidence="2 3">
    <name type="scientific">Aureobasidium pullulans</name>
    <name type="common">Black yeast</name>
    <name type="synonym">Pullularia pullulans</name>
    <dbReference type="NCBI Taxonomy" id="5580"/>
    <lineage>
        <taxon>Eukaryota</taxon>
        <taxon>Fungi</taxon>
        <taxon>Dikarya</taxon>
        <taxon>Ascomycota</taxon>
        <taxon>Pezizomycotina</taxon>
        <taxon>Dothideomycetes</taxon>
        <taxon>Dothideomycetidae</taxon>
        <taxon>Dothideales</taxon>
        <taxon>Saccotheciaceae</taxon>
        <taxon>Aureobasidium</taxon>
    </lineage>
</organism>
<feature type="compositionally biased region" description="Basic and acidic residues" evidence="1">
    <location>
        <begin position="395"/>
        <end position="404"/>
    </location>
</feature>
<feature type="compositionally biased region" description="Polar residues" evidence="1">
    <location>
        <begin position="487"/>
        <end position="498"/>
    </location>
</feature>